<sequence>MKKINSYDYNLLKKIIIILGLFFIMNTFVLSIANVEGESMYPTLNPADRIVFIKLPYFRKNIKRGDVVIFTPPEELGREGELFVKRVAAVGEDMFMIEGGILQINSIEVMEDYICEEDYINKDYCHIKGIVPQNKFFVLGDNRNNSNDSRRFSCIGKHHIKGRVVLKIWPLHEITTFKNPHH</sequence>
<organism evidence="11 13">
    <name type="scientific">Clostridium formicaceticum</name>
    <dbReference type="NCBI Taxonomy" id="1497"/>
    <lineage>
        <taxon>Bacteria</taxon>
        <taxon>Bacillati</taxon>
        <taxon>Bacillota</taxon>
        <taxon>Clostridia</taxon>
        <taxon>Eubacteriales</taxon>
        <taxon>Clostridiaceae</taxon>
        <taxon>Clostridium</taxon>
    </lineage>
</organism>
<comment type="subcellular location">
    <subcellularLocation>
        <location evidence="2">Cell membrane</location>
        <topology evidence="2">Single-pass type II membrane protein</topology>
    </subcellularLocation>
    <subcellularLocation>
        <location evidence="8">Membrane</location>
        <topology evidence="8">Single-pass type II membrane protein</topology>
    </subcellularLocation>
</comment>
<evidence type="ECO:0000256" key="7">
    <source>
        <dbReference type="PIRSR" id="PIRSR600223-1"/>
    </source>
</evidence>
<keyword evidence="5 8" id="KW-0645">Protease</keyword>
<dbReference type="EMBL" id="CP020559">
    <property type="protein sequence ID" value="ARE86720.1"/>
    <property type="molecule type" value="Genomic_DNA"/>
</dbReference>
<dbReference type="Gene3D" id="2.10.109.10">
    <property type="entry name" value="Umud Fragment, subunit A"/>
    <property type="match status" value="1"/>
</dbReference>
<feature type="active site" evidence="7">
    <location>
        <position position="39"/>
    </location>
</feature>
<dbReference type="PROSITE" id="PS00501">
    <property type="entry name" value="SPASE_I_1"/>
    <property type="match status" value="1"/>
</dbReference>
<dbReference type="Proteomes" id="UP000192478">
    <property type="component" value="Chromosome"/>
</dbReference>
<dbReference type="GO" id="GO:0006465">
    <property type="term" value="P:signal peptide processing"/>
    <property type="evidence" value="ECO:0007669"/>
    <property type="project" value="InterPro"/>
</dbReference>
<keyword evidence="12" id="KW-1185">Reference proteome</keyword>
<evidence type="ECO:0000256" key="3">
    <source>
        <dbReference type="ARBA" id="ARBA00009370"/>
    </source>
</evidence>
<evidence type="ECO:0000259" key="9">
    <source>
        <dbReference type="Pfam" id="PF10502"/>
    </source>
</evidence>
<dbReference type="PRINTS" id="PR00727">
    <property type="entry name" value="LEADERPTASE"/>
</dbReference>
<dbReference type="GO" id="GO:0009003">
    <property type="term" value="F:signal peptidase activity"/>
    <property type="evidence" value="ECO:0007669"/>
    <property type="project" value="UniProtKB-EC"/>
</dbReference>
<dbReference type="Pfam" id="PF10502">
    <property type="entry name" value="Peptidase_S26"/>
    <property type="match status" value="1"/>
</dbReference>
<evidence type="ECO:0000256" key="2">
    <source>
        <dbReference type="ARBA" id="ARBA00004401"/>
    </source>
</evidence>
<protein>
    <recommendedName>
        <fullName evidence="4 8">Signal peptidase I</fullName>
        <ecNumber evidence="4 8">3.4.21.89</ecNumber>
    </recommendedName>
</protein>
<dbReference type="InterPro" id="IPR019756">
    <property type="entry name" value="Pept_S26A_signal_pept_1_Ser-AS"/>
</dbReference>
<gene>
    <name evidence="11" type="primary">spsB</name>
    <name evidence="10" type="ORF">BJL90_10700</name>
    <name evidence="11" type="ORF">CLFO_10470</name>
</gene>
<comment type="catalytic activity">
    <reaction evidence="1 8">
        <text>Cleavage of hydrophobic, N-terminal signal or leader sequences from secreted and periplasmic proteins.</text>
        <dbReference type="EC" id="3.4.21.89"/>
    </reaction>
</comment>
<keyword evidence="8" id="KW-0812">Transmembrane</keyword>
<dbReference type="InterPro" id="IPR019758">
    <property type="entry name" value="Pept_S26A_signal_pept_1_CS"/>
</dbReference>
<reference evidence="10 12" key="1">
    <citation type="submission" date="2016-10" db="EMBL/GenBank/DDBJ databases">
        <title>Complete Genome Sequence of Acetogen Clostridium formicoaceticum ATCC 27076.</title>
        <authorList>
            <person name="Bao T."/>
            <person name="Cheng C."/>
            <person name="Zhao J."/>
            <person name="Yang S.-T."/>
            <person name="Wang J."/>
            <person name="Wang M."/>
        </authorList>
    </citation>
    <scope>NUCLEOTIDE SEQUENCE [LARGE SCALE GENOMIC DNA]</scope>
    <source>
        <strain evidence="10 12">ATCC 27076</strain>
    </source>
</reference>
<dbReference type="CDD" id="cd06530">
    <property type="entry name" value="S26_SPase_I"/>
    <property type="match status" value="1"/>
</dbReference>
<dbReference type="InterPro" id="IPR036286">
    <property type="entry name" value="LexA/Signal_pep-like_sf"/>
</dbReference>
<accession>A0AAC9RLZ0</accession>
<dbReference type="AlphaFoldDB" id="A0AAC9RLZ0"/>
<evidence type="ECO:0000256" key="8">
    <source>
        <dbReference type="RuleBase" id="RU362042"/>
    </source>
</evidence>
<dbReference type="EMBL" id="CP017603">
    <property type="protein sequence ID" value="AOY76330.1"/>
    <property type="molecule type" value="Genomic_DNA"/>
</dbReference>
<dbReference type="InterPro" id="IPR019533">
    <property type="entry name" value="Peptidase_S26"/>
</dbReference>
<dbReference type="InterPro" id="IPR000223">
    <property type="entry name" value="Pept_S26A_signal_pept_1"/>
</dbReference>
<evidence type="ECO:0000256" key="5">
    <source>
        <dbReference type="ARBA" id="ARBA00022670"/>
    </source>
</evidence>
<dbReference type="SUPFAM" id="SSF51306">
    <property type="entry name" value="LexA/Signal peptidase"/>
    <property type="match status" value="1"/>
</dbReference>
<evidence type="ECO:0000313" key="12">
    <source>
        <dbReference type="Proteomes" id="UP000177894"/>
    </source>
</evidence>
<evidence type="ECO:0000313" key="11">
    <source>
        <dbReference type="EMBL" id="ARE86720.1"/>
    </source>
</evidence>
<reference evidence="11 13" key="2">
    <citation type="submission" date="2017-03" db="EMBL/GenBank/DDBJ databases">
        <title>Complete sequence of Clostridium formicaceticum DSM 92.</title>
        <authorList>
            <person name="Poehlein A."/>
            <person name="Karl M."/>
            <person name="Bengelsdorf F.R."/>
            <person name="Duerre P."/>
            <person name="Daniel R."/>
        </authorList>
    </citation>
    <scope>NUCLEOTIDE SEQUENCE [LARGE SCALE GENOMIC DNA]</scope>
    <source>
        <strain evidence="11 13">DSM 92</strain>
    </source>
</reference>
<dbReference type="NCBIfam" id="TIGR02227">
    <property type="entry name" value="sigpep_I_bact"/>
    <property type="match status" value="1"/>
</dbReference>
<feature type="transmembrane region" description="Helical" evidence="8">
    <location>
        <begin position="12"/>
        <end position="33"/>
    </location>
</feature>
<dbReference type="GO" id="GO:0005886">
    <property type="term" value="C:plasma membrane"/>
    <property type="evidence" value="ECO:0007669"/>
    <property type="project" value="UniProtKB-SubCell"/>
</dbReference>
<dbReference type="GO" id="GO:0004252">
    <property type="term" value="F:serine-type endopeptidase activity"/>
    <property type="evidence" value="ECO:0007669"/>
    <property type="project" value="InterPro"/>
</dbReference>
<feature type="domain" description="Peptidase S26" evidence="9">
    <location>
        <begin position="11"/>
        <end position="169"/>
    </location>
</feature>
<evidence type="ECO:0000256" key="6">
    <source>
        <dbReference type="ARBA" id="ARBA00022801"/>
    </source>
</evidence>
<dbReference type="PANTHER" id="PTHR43390:SF1">
    <property type="entry name" value="CHLOROPLAST PROCESSING PEPTIDASE"/>
    <property type="match status" value="1"/>
</dbReference>
<dbReference type="Proteomes" id="UP000177894">
    <property type="component" value="Chromosome"/>
</dbReference>
<dbReference type="PANTHER" id="PTHR43390">
    <property type="entry name" value="SIGNAL PEPTIDASE I"/>
    <property type="match status" value="1"/>
</dbReference>
<keyword evidence="8" id="KW-1133">Transmembrane helix</keyword>
<comment type="similarity">
    <text evidence="3 8">Belongs to the peptidase S26 family.</text>
</comment>
<evidence type="ECO:0000256" key="1">
    <source>
        <dbReference type="ARBA" id="ARBA00000677"/>
    </source>
</evidence>
<dbReference type="RefSeq" id="WP_070967677.1">
    <property type="nucleotide sequence ID" value="NZ_CP017603.1"/>
</dbReference>
<feature type="active site" evidence="7">
    <location>
        <position position="85"/>
    </location>
</feature>
<evidence type="ECO:0000313" key="10">
    <source>
        <dbReference type="EMBL" id="AOY76330.1"/>
    </source>
</evidence>
<keyword evidence="8" id="KW-0472">Membrane</keyword>
<dbReference type="EC" id="3.4.21.89" evidence="4 8"/>
<dbReference type="KEGG" id="cfm:BJL90_10700"/>
<evidence type="ECO:0000256" key="4">
    <source>
        <dbReference type="ARBA" id="ARBA00013208"/>
    </source>
</evidence>
<name>A0AAC9RLZ0_9CLOT</name>
<proteinExistence type="inferred from homology"/>
<evidence type="ECO:0000313" key="13">
    <source>
        <dbReference type="Proteomes" id="UP000192478"/>
    </source>
</evidence>
<dbReference type="PROSITE" id="PS00761">
    <property type="entry name" value="SPASE_I_3"/>
    <property type="match status" value="1"/>
</dbReference>
<keyword evidence="6 8" id="KW-0378">Hydrolase</keyword>